<feature type="region of interest" description="Disordered" evidence="8">
    <location>
        <begin position="804"/>
        <end position="911"/>
    </location>
</feature>
<dbReference type="GO" id="GO:0005509">
    <property type="term" value="F:calcium ion binding"/>
    <property type="evidence" value="ECO:0007669"/>
    <property type="project" value="InterPro"/>
</dbReference>
<feature type="region of interest" description="Disordered" evidence="8">
    <location>
        <begin position="582"/>
        <end position="617"/>
    </location>
</feature>
<dbReference type="InterPro" id="IPR012341">
    <property type="entry name" value="6hp_glycosidase-like_sf"/>
</dbReference>
<feature type="compositionally biased region" description="Basic and acidic residues" evidence="8">
    <location>
        <begin position="152"/>
        <end position="171"/>
    </location>
</feature>
<dbReference type="AlphaFoldDB" id="A0AAV9UZ65"/>
<feature type="binding site" evidence="6">
    <location>
        <position position="1037"/>
    </location>
    <ligand>
        <name>Ca(2+)</name>
        <dbReference type="ChEBI" id="CHEBI:29108"/>
    </ligand>
</feature>
<dbReference type="GO" id="GO:0004571">
    <property type="term" value="F:mannosyl-oligosaccharide 1,2-alpha-mannosidase activity"/>
    <property type="evidence" value="ECO:0007669"/>
    <property type="project" value="InterPro"/>
</dbReference>
<keyword evidence="4 7" id="KW-0378">Hydrolase</keyword>
<dbReference type="GO" id="GO:0036503">
    <property type="term" value="P:ERAD pathway"/>
    <property type="evidence" value="ECO:0007669"/>
    <property type="project" value="UniProtKB-ARBA"/>
</dbReference>
<feature type="compositionally biased region" description="Basic and acidic residues" evidence="8">
    <location>
        <begin position="876"/>
        <end position="903"/>
    </location>
</feature>
<comment type="caution">
    <text evidence="9">The sequence shown here is derived from an EMBL/GenBank/DDBJ whole genome shotgun (WGS) entry which is preliminary data.</text>
</comment>
<reference evidence="9 10" key="1">
    <citation type="submission" date="2019-10" db="EMBL/GenBank/DDBJ databases">
        <authorList>
            <person name="Palmer J.M."/>
        </authorList>
    </citation>
    <scope>NUCLEOTIDE SEQUENCE [LARGE SCALE GENOMIC DNA]</scope>
    <source>
        <strain evidence="9 10">TWF696</strain>
    </source>
</reference>
<dbReference type="Proteomes" id="UP001375240">
    <property type="component" value="Unassembled WGS sequence"/>
</dbReference>
<evidence type="ECO:0000256" key="4">
    <source>
        <dbReference type="ARBA" id="ARBA00022801"/>
    </source>
</evidence>
<dbReference type="EMBL" id="JAVHNQ010000004">
    <property type="protein sequence ID" value="KAK6349852.1"/>
    <property type="molecule type" value="Genomic_DNA"/>
</dbReference>
<proteinExistence type="inferred from homology"/>
<protein>
    <recommendedName>
        <fullName evidence="7">alpha-1,2-Mannosidase</fullName>
        <ecNumber evidence="7">3.2.1.-</ecNumber>
    </recommendedName>
</protein>
<dbReference type="Gene3D" id="1.50.10.10">
    <property type="match status" value="3"/>
</dbReference>
<evidence type="ECO:0000256" key="3">
    <source>
        <dbReference type="ARBA" id="ARBA00007658"/>
    </source>
</evidence>
<comment type="similarity">
    <text evidence="3 7">Belongs to the glycosyl hydrolase 47 family.</text>
</comment>
<evidence type="ECO:0000256" key="8">
    <source>
        <dbReference type="SAM" id="MobiDB-lite"/>
    </source>
</evidence>
<feature type="region of interest" description="Disordered" evidence="8">
    <location>
        <begin position="132"/>
        <end position="196"/>
    </location>
</feature>
<dbReference type="GO" id="GO:0005975">
    <property type="term" value="P:carbohydrate metabolic process"/>
    <property type="evidence" value="ECO:0007669"/>
    <property type="project" value="InterPro"/>
</dbReference>
<dbReference type="Pfam" id="PF01532">
    <property type="entry name" value="Glyco_hydro_47"/>
    <property type="match status" value="1"/>
</dbReference>
<evidence type="ECO:0000256" key="1">
    <source>
        <dbReference type="ARBA" id="ARBA00001913"/>
    </source>
</evidence>
<evidence type="ECO:0000256" key="6">
    <source>
        <dbReference type="PIRSR" id="PIRSR601382-2"/>
    </source>
</evidence>
<organism evidence="9 10">
    <name type="scientific">Orbilia brochopaga</name>
    <dbReference type="NCBI Taxonomy" id="3140254"/>
    <lineage>
        <taxon>Eukaryota</taxon>
        <taxon>Fungi</taxon>
        <taxon>Dikarya</taxon>
        <taxon>Ascomycota</taxon>
        <taxon>Pezizomycotina</taxon>
        <taxon>Orbiliomycetes</taxon>
        <taxon>Orbiliales</taxon>
        <taxon>Orbiliaceae</taxon>
        <taxon>Orbilia</taxon>
    </lineage>
</organism>
<dbReference type="PRINTS" id="PR00747">
    <property type="entry name" value="GLYHDRLASE47"/>
</dbReference>
<comment type="pathway">
    <text evidence="2">Protein modification; protein glycosylation.</text>
</comment>
<dbReference type="SUPFAM" id="SSF48225">
    <property type="entry name" value="Seven-hairpin glycosidases"/>
    <property type="match status" value="1"/>
</dbReference>
<evidence type="ECO:0000256" key="5">
    <source>
        <dbReference type="ARBA" id="ARBA00023157"/>
    </source>
</evidence>
<dbReference type="PANTHER" id="PTHR11742:SF103">
    <property type="entry name" value="ENDOPLASMIC RETICULUM MANNOSIDASE MNL2-RELATED"/>
    <property type="match status" value="1"/>
</dbReference>
<comment type="cofactor">
    <cofactor evidence="1 6">
        <name>Ca(2+)</name>
        <dbReference type="ChEBI" id="CHEBI:29108"/>
    </cofactor>
</comment>
<keyword evidence="6" id="KW-0479">Metal-binding</keyword>
<feature type="region of interest" description="Disordered" evidence="8">
    <location>
        <begin position="493"/>
        <end position="564"/>
    </location>
</feature>
<keyword evidence="5" id="KW-1015">Disulfide bond</keyword>
<feature type="region of interest" description="Disordered" evidence="8">
    <location>
        <begin position="37"/>
        <end position="91"/>
    </location>
</feature>
<feature type="compositionally biased region" description="Basic and acidic residues" evidence="8">
    <location>
        <begin position="180"/>
        <end position="192"/>
    </location>
</feature>
<dbReference type="PANTHER" id="PTHR11742">
    <property type="entry name" value="MANNOSYL-OLIGOSACCHARIDE ALPHA-1,2-MANNOSIDASE-RELATED"/>
    <property type="match status" value="1"/>
</dbReference>
<dbReference type="InterPro" id="IPR050749">
    <property type="entry name" value="Glycosyl_Hydrolase_47"/>
</dbReference>
<evidence type="ECO:0000256" key="2">
    <source>
        <dbReference type="ARBA" id="ARBA00004922"/>
    </source>
</evidence>
<dbReference type="GO" id="GO:0016020">
    <property type="term" value="C:membrane"/>
    <property type="evidence" value="ECO:0007669"/>
    <property type="project" value="InterPro"/>
</dbReference>
<name>A0AAV9UZ65_9PEZI</name>
<keyword evidence="6" id="KW-0106">Calcium</keyword>
<evidence type="ECO:0000313" key="9">
    <source>
        <dbReference type="EMBL" id="KAK6349852.1"/>
    </source>
</evidence>
<evidence type="ECO:0000313" key="10">
    <source>
        <dbReference type="Proteomes" id="UP001375240"/>
    </source>
</evidence>
<sequence>MSVFMFRVRRYRILLLFSAFVVALWYHFSPRDGSFTATDEWLQPSHGRGTTKEKVDSDWSVPEPDDPMPPSKGNPHAVGSEDTPEIAHTPLSMLKPGHFTAVKSISSQSALPSVVAGAPPYPKYPQVKVEKPEIPTHSDSDASDPSVPDRPASLHEHVSSVGNHDEAETIHSIDSSPAHAVDRQPHWSKTPEHFPIPPEKIIPLPTGNPKQLPKIQYNFKHGSESNTQRNERLERQAMVKDAFKHAWDGYRKYAWGHDEVMPVSGRSKDPFAGWAATLVDALDTMAIMELHTEFEEAVTRVAQIDFTTTSRDSIPMFETTIRYLGGLLGAYDVTGQRHKILLDKAVELAEILYNAFDTPNRMPVLYFQWQPDQVARKHRAGKQARMAELGSMSVEFTRLAQITGENKYYDAIQRITDNFEDFLQKTTFPGFWPQTLDASGCEMVDEVHTVTYTEYVTATPQPVRADPVADAIQEKISHGHGNHALEDEIRKTSNRVSEEDLASNHVKPLAPADVESPINDEPRHTAEKRKRGLAEEAHPELYGYKSSTPPSTDDETTQKQKLQSGLAEMEKLANTHAAGHDTIAAMPRPGNHADDDLDTEREPVPAASHRKQPPPKVEAVVKTKLVTNSKCVPTGFMMNLGENKYSYGGMADSTYEYLLKEHILLGGLKEQYGKLYLETYKTGRDGLFFKPMTPKNSDILVSGEIRVNQNYDSGELIKTHYGDGSHLTCFVGGMVGMGSKIFERPEDLEAAIKLTEGCVWNYFSTETGIMPENFSMAKCPKAGTCEWDRTKWLVQVYPPSTEAMKAAQKHGANIGDPSGPRHNKRDMGYGGDSNDAEREAAPQLSPGKDAGWKKPSTPSGPTPAGVSVEDSGAADSTHDKPDSRAVIDPELDEKPTRITEDVHSPAPYRMPPQKDEYELWLQMAEGQTKGSNMPEGYTAVGDSRYILRPEAIESVFYMYRITGDKNWQDKGWKMFQAVEKYTKTEIAHSAISNVLDSKETYKLDSMESFWLAETLKYFYLLFSEPNVISLDDYVFNTEAHPLQRPKPKSA</sequence>
<gene>
    <name evidence="9" type="ORF">TWF696_006115</name>
</gene>
<keyword evidence="7" id="KW-0326">Glycosidase</keyword>
<keyword evidence="10" id="KW-1185">Reference proteome</keyword>
<accession>A0AAV9UZ65</accession>
<dbReference type="InterPro" id="IPR001382">
    <property type="entry name" value="Glyco_hydro_47"/>
</dbReference>
<evidence type="ECO:0000256" key="7">
    <source>
        <dbReference type="RuleBase" id="RU361193"/>
    </source>
</evidence>
<dbReference type="InterPro" id="IPR036026">
    <property type="entry name" value="Seven-hairpin_glycosidases"/>
</dbReference>
<dbReference type="EC" id="3.2.1.-" evidence="7"/>
<dbReference type="GO" id="GO:0005783">
    <property type="term" value="C:endoplasmic reticulum"/>
    <property type="evidence" value="ECO:0007669"/>
    <property type="project" value="TreeGrafter"/>
</dbReference>